<evidence type="ECO:0000313" key="3">
    <source>
        <dbReference type="Proteomes" id="UP000077266"/>
    </source>
</evidence>
<dbReference type="SUPFAM" id="SSF52540">
    <property type="entry name" value="P-loop containing nucleoside triphosphate hydrolases"/>
    <property type="match status" value="2"/>
</dbReference>
<feature type="region of interest" description="Disordered" evidence="1">
    <location>
        <begin position="641"/>
        <end position="680"/>
    </location>
</feature>
<proteinExistence type="predicted"/>
<accession>A0A165L0A9</accession>
<organism evidence="2 3">
    <name type="scientific">Exidia glandulosa HHB12029</name>
    <dbReference type="NCBI Taxonomy" id="1314781"/>
    <lineage>
        <taxon>Eukaryota</taxon>
        <taxon>Fungi</taxon>
        <taxon>Dikarya</taxon>
        <taxon>Basidiomycota</taxon>
        <taxon>Agaricomycotina</taxon>
        <taxon>Agaricomycetes</taxon>
        <taxon>Auriculariales</taxon>
        <taxon>Exidiaceae</taxon>
        <taxon>Exidia</taxon>
    </lineage>
</organism>
<feature type="compositionally biased region" description="Low complexity" evidence="1">
    <location>
        <begin position="647"/>
        <end position="658"/>
    </location>
</feature>
<keyword evidence="3" id="KW-1185">Reference proteome</keyword>
<dbReference type="InterPro" id="IPR027417">
    <property type="entry name" value="P-loop_NTPase"/>
</dbReference>
<dbReference type="InParanoid" id="A0A165L0A9"/>
<dbReference type="AlphaFoldDB" id="A0A165L0A9"/>
<name>A0A165L0A9_EXIGL</name>
<gene>
    <name evidence="2" type="ORF">EXIGLDRAFT_833021</name>
</gene>
<evidence type="ECO:0000256" key="1">
    <source>
        <dbReference type="SAM" id="MobiDB-lite"/>
    </source>
</evidence>
<dbReference type="EMBL" id="KV425933">
    <property type="protein sequence ID" value="KZV97161.1"/>
    <property type="molecule type" value="Genomic_DNA"/>
</dbReference>
<dbReference type="OrthoDB" id="2975436at2759"/>
<dbReference type="Gene3D" id="3.40.850.10">
    <property type="entry name" value="Kinesin motor domain"/>
    <property type="match status" value="1"/>
</dbReference>
<evidence type="ECO:0000313" key="2">
    <source>
        <dbReference type="EMBL" id="KZV97161.1"/>
    </source>
</evidence>
<dbReference type="Proteomes" id="UP000077266">
    <property type="component" value="Unassembled WGS sequence"/>
</dbReference>
<dbReference type="InterPro" id="IPR036961">
    <property type="entry name" value="Kinesin_motor_dom_sf"/>
</dbReference>
<reference evidence="2 3" key="1">
    <citation type="journal article" date="2016" name="Mol. Biol. Evol.">
        <title>Comparative Genomics of Early-Diverging Mushroom-Forming Fungi Provides Insights into the Origins of Lignocellulose Decay Capabilities.</title>
        <authorList>
            <person name="Nagy L.G."/>
            <person name="Riley R."/>
            <person name="Tritt A."/>
            <person name="Adam C."/>
            <person name="Daum C."/>
            <person name="Floudas D."/>
            <person name="Sun H."/>
            <person name="Yadav J.S."/>
            <person name="Pangilinan J."/>
            <person name="Larsson K.H."/>
            <person name="Matsuura K."/>
            <person name="Barry K."/>
            <person name="Labutti K."/>
            <person name="Kuo R."/>
            <person name="Ohm R.A."/>
            <person name="Bhattacharya S.S."/>
            <person name="Shirouzu T."/>
            <person name="Yoshinaga Y."/>
            <person name="Martin F.M."/>
            <person name="Grigoriev I.V."/>
            <person name="Hibbett D.S."/>
        </authorList>
    </citation>
    <scope>NUCLEOTIDE SEQUENCE [LARGE SCALE GENOMIC DNA]</scope>
    <source>
        <strain evidence="2 3">HHB12029</strain>
    </source>
</reference>
<dbReference type="Gene3D" id="1.20.58.530">
    <property type="match status" value="1"/>
</dbReference>
<protein>
    <submittedName>
        <fullName evidence="2">Uncharacterized protein</fullName>
    </submittedName>
</protein>
<sequence length="722" mass="79749">MEEPKGAFRTLSFHARRPCRRAFADPPVLDAPAPVASHASLILFTARRPPAASARRPDTILIINHYARSCAYDARNFVERDLDVLDPALVTLLRASGELPIAKLFSCPAVAAQSHPGPDDHHKVFQVATVDDGLTRQGTIFDIIYDLPDYLHTMDLYQFEGHVVPLPSHLGAQRTRSHRRAPDAFVTKLADHKQHFALRIECNSIVMVDDAAGVELFPGSKSSSGYATMAQNVVDLVASTGSTTVSPSDDQFFQMLQTRQRLDKSRLVRLQHEERTFHGSYKFLAGATPDERDRLNLEDPSEYALPASSGCCTLSGRRGHDAVAQRRVEDAQIQAQALERHPVRARRRALARQPPIRRLAALDELACVANLLVPDAIWRLLGIASPWTTSPGFQTLAASTSTTLVQQLGQNGFNEFAIHFCDMASVSKLWHLESSWWTMIQVYHLKFTPDALAQTVAPDAFVTERADHEQRFALQIGRNSIVTVGVELLRGVRVEVGLSRPTASSMLFPACRLPSAGTNRPLRLVEATSSWKISLPDLHDVKTPNFSTINHYAVLCVYDGHNLVEPDTDVDALFRVSGESFVEKLFSSPGLAADYAGANYLPSHSRAHSSRFFVPFVQTPAPTRPWCRTLAMSRARAARPCIPGMTSSPRRSSRVSVPTCATPASATARTGHGARHRDQLERHRHDVCAAIRVPPRPMDRAHFNDRGRSSGAQALTWGLNRS</sequence>
<dbReference type="STRING" id="1314781.A0A165L0A9"/>